<reference evidence="2" key="1">
    <citation type="submission" date="2018-04" db="EMBL/GenBank/DDBJ databases">
        <title>Draft Genome Sequences of 10 Lactobacillus Species from 22 Commercial Probiotic Products.</title>
        <authorList>
            <person name="Gangiredla J."/>
            <person name="Barnaba T.J."/>
            <person name="Mammel M.K."/>
            <person name="Lacher D.W."/>
            <person name="Elkins C.A."/>
            <person name="Lampel K.A."/>
            <person name="Whitehouse C.A."/>
            <person name="Tartera C."/>
        </authorList>
    </citation>
    <scope>NUCLEOTIDE SEQUENCE [LARGE SCALE GENOMIC DNA]</scope>
    <source>
        <strain evidence="2">DS12_10</strain>
    </source>
</reference>
<protein>
    <submittedName>
        <fullName evidence="1">Uncharacterized protein</fullName>
    </submittedName>
</protein>
<name>A0A2T5Q1B7_LIMRT</name>
<gene>
    <name evidence="1" type="ORF">DB325_09885</name>
</gene>
<dbReference type="Proteomes" id="UP000244083">
    <property type="component" value="Unassembled WGS sequence"/>
</dbReference>
<sequence length="145" mass="17300">MNNHIILIIEVTLSIFICWQFREKIKVVIIDAIRQVQLKNYLSGKERRQLAELRNNNNNMLIDHSNDGLLKDAYRCLSQATINRKKNKITIIVPTMNYPEIQEYIQAKLDQHLLRWLEGNYPGHHWTKPTLKKKLFGWEYILTEK</sequence>
<proteinExistence type="predicted"/>
<comment type="caution">
    <text evidence="1">The sequence shown here is derived from an EMBL/GenBank/DDBJ whole genome shotgun (WGS) entry which is preliminary data.</text>
</comment>
<dbReference type="AlphaFoldDB" id="A0A2T5Q1B7"/>
<organism evidence="1 2">
    <name type="scientific">Limosilactobacillus reuteri</name>
    <name type="common">Lactobacillus reuteri</name>
    <dbReference type="NCBI Taxonomy" id="1598"/>
    <lineage>
        <taxon>Bacteria</taxon>
        <taxon>Bacillati</taxon>
        <taxon>Bacillota</taxon>
        <taxon>Bacilli</taxon>
        <taxon>Lactobacillales</taxon>
        <taxon>Lactobacillaceae</taxon>
        <taxon>Limosilactobacillus</taxon>
    </lineage>
</organism>
<evidence type="ECO:0000313" key="2">
    <source>
        <dbReference type="Proteomes" id="UP000244083"/>
    </source>
</evidence>
<accession>A0A2T5Q1B7</accession>
<dbReference type="EMBL" id="QAZN01000030">
    <property type="protein sequence ID" value="PTV01052.1"/>
    <property type="molecule type" value="Genomic_DNA"/>
</dbReference>
<dbReference type="RefSeq" id="WP_107722218.1">
    <property type="nucleotide sequence ID" value="NZ_QAZN01000030.1"/>
</dbReference>
<evidence type="ECO:0000313" key="1">
    <source>
        <dbReference type="EMBL" id="PTV01052.1"/>
    </source>
</evidence>